<evidence type="ECO:0000313" key="1">
    <source>
        <dbReference type="EMBL" id="MEQ2165319.1"/>
    </source>
</evidence>
<comment type="caution">
    <text evidence="1">The sequence shown here is derived from an EMBL/GenBank/DDBJ whole genome shotgun (WGS) entry which is preliminary data.</text>
</comment>
<feature type="non-terminal residue" evidence="1">
    <location>
        <position position="1"/>
    </location>
</feature>
<sequence>GAPGCLTPTRLMQPYCCPLPGNAADLQAWSRGSRLWRPAWQPTRTGSPPCLTSFRTWRHAMLPTAC</sequence>
<dbReference type="EMBL" id="JAHRIO010021153">
    <property type="protein sequence ID" value="MEQ2165319.1"/>
    <property type="molecule type" value="Genomic_DNA"/>
</dbReference>
<feature type="non-terminal residue" evidence="1">
    <location>
        <position position="66"/>
    </location>
</feature>
<gene>
    <name evidence="1" type="ORF">GOODEAATRI_015601</name>
</gene>
<keyword evidence="2" id="KW-1185">Reference proteome</keyword>
<accession>A0ABV0N1R1</accession>
<proteinExistence type="predicted"/>
<dbReference type="Proteomes" id="UP001476798">
    <property type="component" value="Unassembled WGS sequence"/>
</dbReference>
<reference evidence="1 2" key="1">
    <citation type="submission" date="2021-06" db="EMBL/GenBank/DDBJ databases">
        <authorList>
            <person name="Palmer J.M."/>
        </authorList>
    </citation>
    <scope>NUCLEOTIDE SEQUENCE [LARGE SCALE GENOMIC DNA]</scope>
    <source>
        <strain evidence="1 2">GA_2019</strain>
        <tissue evidence="1">Muscle</tissue>
    </source>
</reference>
<name>A0ABV0N1R1_9TELE</name>
<organism evidence="1 2">
    <name type="scientific">Goodea atripinnis</name>
    <dbReference type="NCBI Taxonomy" id="208336"/>
    <lineage>
        <taxon>Eukaryota</taxon>
        <taxon>Metazoa</taxon>
        <taxon>Chordata</taxon>
        <taxon>Craniata</taxon>
        <taxon>Vertebrata</taxon>
        <taxon>Euteleostomi</taxon>
        <taxon>Actinopterygii</taxon>
        <taxon>Neopterygii</taxon>
        <taxon>Teleostei</taxon>
        <taxon>Neoteleostei</taxon>
        <taxon>Acanthomorphata</taxon>
        <taxon>Ovalentaria</taxon>
        <taxon>Atherinomorphae</taxon>
        <taxon>Cyprinodontiformes</taxon>
        <taxon>Goodeidae</taxon>
        <taxon>Goodea</taxon>
    </lineage>
</organism>
<evidence type="ECO:0000313" key="2">
    <source>
        <dbReference type="Proteomes" id="UP001476798"/>
    </source>
</evidence>
<protein>
    <submittedName>
        <fullName evidence="1">Uncharacterized protein</fullName>
    </submittedName>
</protein>